<keyword evidence="2 3" id="KW-0808">Transferase</keyword>
<name>E3GYT9_METFV</name>
<evidence type="ECO:0000313" key="5">
    <source>
        <dbReference type="Proteomes" id="UP000002315"/>
    </source>
</evidence>
<dbReference type="KEGG" id="mfv:Mfer_0672"/>
<dbReference type="InterPro" id="IPR016142">
    <property type="entry name" value="Citrate_synth-like_lrg_a-sub"/>
</dbReference>
<sequence length="265" mass="29894">MTKMRTKWRTSITKIEPNKIIIRGIPIERLIGSISFPEVVYLLIKGKLPSEKEARMLEAVLVSFADHGVTPPSTQVSRIIASTGSPVNACIAGGLLAFGKHHAGAIEHAMKLFQNSVELCDSEDDIPEVARDVVNKYISKGKKIPGYGHRFHNEDPRPVRLFELAEELNFKGPHMVFALEVEKILNELKNIKMNVDGACASILSDLGFDWRIGVGMFMLGRLPGIIAHIYEERTKEPPFRKFFDVDEIEYEEEQIFRPPKLKTPE</sequence>
<proteinExistence type="inferred from homology"/>
<dbReference type="NCBIfam" id="NF004866">
    <property type="entry name" value="PRK06224.1-3"/>
    <property type="match status" value="1"/>
</dbReference>
<accession>E3GYT9</accession>
<dbReference type="Pfam" id="PF00285">
    <property type="entry name" value="Citrate_synt"/>
    <property type="match status" value="1"/>
</dbReference>
<dbReference type="PANTHER" id="PTHR11739:SF4">
    <property type="entry name" value="CITRATE SYNTHASE, PEROXISOMAL"/>
    <property type="match status" value="1"/>
</dbReference>
<dbReference type="SUPFAM" id="SSF48256">
    <property type="entry name" value="Citrate synthase"/>
    <property type="match status" value="1"/>
</dbReference>
<dbReference type="GO" id="GO:0046912">
    <property type="term" value="F:acyltransferase activity, acyl groups converted into alkyl on transfer"/>
    <property type="evidence" value="ECO:0007669"/>
    <property type="project" value="InterPro"/>
</dbReference>
<evidence type="ECO:0000256" key="1">
    <source>
        <dbReference type="ARBA" id="ARBA00010566"/>
    </source>
</evidence>
<dbReference type="GO" id="GO:0006099">
    <property type="term" value="P:tricarboxylic acid cycle"/>
    <property type="evidence" value="ECO:0007669"/>
    <property type="project" value="TreeGrafter"/>
</dbReference>
<evidence type="ECO:0000313" key="4">
    <source>
        <dbReference type="EMBL" id="ADP77471.1"/>
    </source>
</evidence>
<dbReference type="HOGENOM" id="CLU_070533_2_0_2"/>
<gene>
    <name evidence="4" type="ordered locus">Mfer_0672</name>
</gene>
<dbReference type="InterPro" id="IPR002020">
    <property type="entry name" value="Citrate_synthase"/>
</dbReference>
<dbReference type="Gene3D" id="1.10.580.10">
    <property type="entry name" value="Citrate Synthase, domain 1"/>
    <property type="match status" value="2"/>
</dbReference>
<dbReference type="EMBL" id="CP002278">
    <property type="protein sequence ID" value="ADP77471.1"/>
    <property type="molecule type" value="Genomic_DNA"/>
</dbReference>
<dbReference type="CDD" id="cd06100">
    <property type="entry name" value="CCL_ACL-C"/>
    <property type="match status" value="1"/>
</dbReference>
<dbReference type="Gene3D" id="1.10.230.10">
    <property type="entry name" value="Cytochrome P450-Terp, domain 2"/>
    <property type="match status" value="1"/>
</dbReference>
<dbReference type="PRINTS" id="PR00143">
    <property type="entry name" value="CITRTSNTHASE"/>
</dbReference>
<dbReference type="InterPro" id="IPR016143">
    <property type="entry name" value="Citrate_synth-like_sm_a-sub"/>
</dbReference>
<comment type="similarity">
    <text evidence="1 3">Belongs to the citrate synthase family.</text>
</comment>
<protein>
    <recommendedName>
        <fullName evidence="3">Citrate synthase</fullName>
    </recommendedName>
</protein>
<dbReference type="PANTHER" id="PTHR11739">
    <property type="entry name" value="CITRATE SYNTHASE"/>
    <property type="match status" value="1"/>
</dbReference>
<dbReference type="AlphaFoldDB" id="E3GYT9"/>
<evidence type="ECO:0000256" key="2">
    <source>
        <dbReference type="ARBA" id="ARBA00022679"/>
    </source>
</evidence>
<organism evidence="4 5">
    <name type="scientific">Methanothermus fervidus (strain ATCC 43054 / DSM 2088 / JCM 10308 / V24 S)</name>
    <dbReference type="NCBI Taxonomy" id="523846"/>
    <lineage>
        <taxon>Archaea</taxon>
        <taxon>Methanobacteriati</taxon>
        <taxon>Methanobacteriota</taxon>
        <taxon>Methanomada group</taxon>
        <taxon>Methanobacteria</taxon>
        <taxon>Methanobacteriales</taxon>
        <taxon>Methanothermaceae</taxon>
        <taxon>Methanothermus</taxon>
    </lineage>
</organism>
<dbReference type="Proteomes" id="UP000002315">
    <property type="component" value="Chromosome"/>
</dbReference>
<dbReference type="OrthoDB" id="21302at2157"/>
<evidence type="ECO:0000256" key="3">
    <source>
        <dbReference type="RuleBase" id="RU000441"/>
    </source>
</evidence>
<reference evidence="4 5" key="1">
    <citation type="journal article" date="2010" name="Stand. Genomic Sci.">
        <title>Complete genome sequence of Methanothermus fervidus type strain (V24S).</title>
        <authorList>
            <person name="Anderson I."/>
            <person name="Djao O.D."/>
            <person name="Misra M."/>
            <person name="Chertkov O."/>
            <person name="Nolan M."/>
            <person name="Lucas S."/>
            <person name="Lapidus A."/>
            <person name="Del Rio T.G."/>
            <person name="Tice H."/>
            <person name="Cheng J.F."/>
            <person name="Tapia R."/>
            <person name="Han C."/>
            <person name="Goodwin L."/>
            <person name="Pitluck S."/>
            <person name="Liolios K."/>
            <person name="Ivanova N."/>
            <person name="Mavromatis K."/>
            <person name="Mikhailova N."/>
            <person name="Pati A."/>
            <person name="Brambilla E."/>
            <person name="Chen A."/>
            <person name="Palaniappan K."/>
            <person name="Land M."/>
            <person name="Hauser L."/>
            <person name="Chang Y.J."/>
            <person name="Jeffries C.D."/>
            <person name="Sikorski J."/>
            <person name="Spring S."/>
            <person name="Rohde M."/>
            <person name="Eichinger K."/>
            <person name="Huber H."/>
            <person name="Wirth R."/>
            <person name="Goker M."/>
            <person name="Detter J.C."/>
            <person name="Woyke T."/>
            <person name="Bristow J."/>
            <person name="Eisen J.A."/>
            <person name="Markowitz V."/>
            <person name="Hugenholtz P."/>
            <person name="Klenk H.P."/>
            <person name="Kyrpides N.C."/>
        </authorList>
    </citation>
    <scope>NUCLEOTIDE SEQUENCE [LARGE SCALE GENOMIC DNA]</scope>
    <source>
        <strain evidence="5">ATCC 43054 / DSM 2088 / JCM 10308 / V24 S</strain>
    </source>
</reference>
<dbReference type="GO" id="GO:0005829">
    <property type="term" value="C:cytosol"/>
    <property type="evidence" value="ECO:0007669"/>
    <property type="project" value="TreeGrafter"/>
</dbReference>
<dbReference type="NCBIfam" id="NF004869">
    <property type="entry name" value="PRK06224.1-6"/>
    <property type="match status" value="1"/>
</dbReference>
<keyword evidence="5" id="KW-1185">Reference proteome</keyword>
<dbReference type="STRING" id="523846.Mfer_0672"/>
<dbReference type="InterPro" id="IPR036969">
    <property type="entry name" value="Citrate_synthase_sf"/>
</dbReference>
<dbReference type="GO" id="GO:0005975">
    <property type="term" value="P:carbohydrate metabolic process"/>
    <property type="evidence" value="ECO:0007669"/>
    <property type="project" value="TreeGrafter"/>
</dbReference>